<gene>
    <name evidence="3" type="ORF">DN53_07990</name>
</gene>
<proteinExistence type="predicted"/>
<dbReference type="AlphaFoldDB" id="A0A444VM90"/>
<dbReference type="Gene3D" id="1.20.120.1490">
    <property type="match status" value="1"/>
</dbReference>
<organism evidence="3 4">
    <name type="scientific">Flagellimonas olearia</name>
    <dbReference type="NCBI Taxonomy" id="552546"/>
    <lineage>
        <taxon>Bacteria</taxon>
        <taxon>Pseudomonadati</taxon>
        <taxon>Bacteroidota</taxon>
        <taxon>Flavobacteriia</taxon>
        <taxon>Flavobacteriales</taxon>
        <taxon>Flavobacteriaceae</taxon>
        <taxon>Flagellimonas</taxon>
    </lineage>
</organism>
<feature type="chain" id="PRO_5019515039" description="Periplasmic heavy metal sensor" evidence="2">
    <location>
        <begin position="35"/>
        <end position="164"/>
    </location>
</feature>
<dbReference type="EMBL" id="JJMP01000003">
    <property type="protein sequence ID" value="RYC51820.1"/>
    <property type="molecule type" value="Genomic_DNA"/>
</dbReference>
<feature type="region of interest" description="Disordered" evidence="1">
    <location>
        <begin position="143"/>
        <end position="164"/>
    </location>
</feature>
<evidence type="ECO:0000256" key="2">
    <source>
        <dbReference type="SAM" id="SignalP"/>
    </source>
</evidence>
<evidence type="ECO:0000313" key="4">
    <source>
        <dbReference type="Proteomes" id="UP000290261"/>
    </source>
</evidence>
<evidence type="ECO:0000256" key="1">
    <source>
        <dbReference type="SAM" id="MobiDB-lite"/>
    </source>
</evidence>
<sequence>MEQNPCPRNKSLKFKHMKRFAVLMALLVSLGAMAQKQDGHKMHKGPKMDMTPEQMATLQTKKMTLALDLTDAQQKKVMKIHLDEAQSRKAKWDEMKAKKESGEWTKPTSEERFEMENARLDHQIAHQEKMKEVLNDEQYQTWKKMRKHKAMHGKKKMQERGRRG</sequence>
<feature type="region of interest" description="Disordered" evidence="1">
    <location>
        <begin position="85"/>
        <end position="110"/>
    </location>
</feature>
<evidence type="ECO:0000313" key="3">
    <source>
        <dbReference type="EMBL" id="RYC51820.1"/>
    </source>
</evidence>
<keyword evidence="4" id="KW-1185">Reference proteome</keyword>
<feature type="compositionally biased region" description="Basic residues" evidence="1">
    <location>
        <begin position="143"/>
        <end position="155"/>
    </location>
</feature>
<keyword evidence="2" id="KW-0732">Signal</keyword>
<protein>
    <recommendedName>
        <fullName evidence="5">Periplasmic heavy metal sensor</fullName>
    </recommendedName>
</protein>
<dbReference type="Proteomes" id="UP000290261">
    <property type="component" value="Unassembled WGS sequence"/>
</dbReference>
<reference evidence="3 4" key="1">
    <citation type="submission" date="2014-04" db="EMBL/GenBank/DDBJ databases">
        <title>Whole genome of Muricauda olearia.</title>
        <authorList>
            <person name="Zhang X.-H."/>
            <person name="Tang K."/>
        </authorList>
    </citation>
    <scope>NUCLEOTIDE SEQUENCE [LARGE SCALE GENOMIC DNA]</scope>
    <source>
        <strain evidence="3 4">Th120</strain>
    </source>
</reference>
<feature type="signal peptide" evidence="2">
    <location>
        <begin position="1"/>
        <end position="34"/>
    </location>
</feature>
<comment type="caution">
    <text evidence="3">The sequence shown here is derived from an EMBL/GenBank/DDBJ whole genome shotgun (WGS) entry which is preliminary data.</text>
</comment>
<name>A0A444VM90_9FLAO</name>
<evidence type="ECO:0008006" key="5">
    <source>
        <dbReference type="Google" id="ProtNLM"/>
    </source>
</evidence>
<accession>A0A444VM90</accession>